<dbReference type="EMBL" id="ML210744">
    <property type="protein sequence ID" value="TFK16554.1"/>
    <property type="molecule type" value="Genomic_DNA"/>
</dbReference>
<organism evidence="2 3">
    <name type="scientific">Coprinopsis marcescibilis</name>
    <name type="common">Agaric fungus</name>
    <name type="synonym">Psathyrella marcescibilis</name>
    <dbReference type="NCBI Taxonomy" id="230819"/>
    <lineage>
        <taxon>Eukaryota</taxon>
        <taxon>Fungi</taxon>
        <taxon>Dikarya</taxon>
        <taxon>Basidiomycota</taxon>
        <taxon>Agaricomycotina</taxon>
        <taxon>Agaricomycetes</taxon>
        <taxon>Agaricomycetidae</taxon>
        <taxon>Agaricales</taxon>
        <taxon>Agaricineae</taxon>
        <taxon>Psathyrellaceae</taxon>
        <taxon>Coprinopsis</taxon>
    </lineage>
</organism>
<feature type="compositionally biased region" description="Basic and acidic residues" evidence="1">
    <location>
        <begin position="479"/>
        <end position="488"/>
    </location>
</feature>
<sequence length="497" mass="54180">MEGATPPLFTWQEQPSSITPHHHFAFLNCPDKTFKSPRLPTNFGPFARSGSFIMSVPGFDSGASPSSAQMPMYRSAINQYPQLTQHNRKCHCADCHLKVDLFPRSTSGTILLPHPGRLQPLKQSNESRIIENRRQLNTSSASSDKGKGKDVKSGRVRSYTVGQLEGPGQPRSPSWQQRLVFDRGRVASPHTTTASTSFPTSSASPRALPHISIGLPVQLPQLRPSQRISGTGQANLPSLSNIHVPVSSAPPIAGPSHFPSKRKAPEFSGKEMDYQSHVFAPSQPHLDVGTAQPRGLPYSNHTSVRPPPRSQPKTEPDLGPGVAFSWGAAHQDLLSPAVSRPSSSALMEGQIPEPAAPSITGPEAQTAGPSLIRFNVQTDGSGGGSSGPSSSRRRRRKTAETTTDDTSDVQDEGESDRSSDRKKGVLRTRIQTNPIRFREPLTATSRQDRRVVKGGIAIVQVKWDSDRKRRQGYFAPDNGNEKSPFRHYSKDDCCFDD</sequence>
<keyword evidence="3" id="KW-1185">Reference proteome</keyword>
<feature type="region of interest" description="Disordered" evidence="1">
    <location>
        <begin position="283"/>
        <end position="324"/>
    </location>
</feature>
<dbReference type="AlphaFoldDB" id="A0A5C3K9L4"/>
<feature type="compositionally biased region" description="Basic and acidic residues" evidence="1">
    <location>
        <begin position="144"/>
        <end position="153"/>
    </location>
</feature>
<gene>
    <name evidence="2" type="ORF">FA15DRAFT_676652</name>
</gene>
<evidence type="ECO:0000256" key="1">
    <source>
        <dbReference type="SAM" id="MobiDB-lite"/>
    </source>
</evidence>
<feature type="region of interest" description="Disordered" evidence="1">
    <location>
        <begin position="466"/>
        <end position="488"/>
    </location>
</feature>
<evidence type="ECO:0000313" key="3">
    <source>
        <dbReference type="Proteomes" id="UP000307440"/>
    </source>
</evidence>
<evidence type="ECO:0000313" key="2">
    <source>
        <dbReference type="EMBL" id="TFK16554.1"/>
    </source>
</evidence>
<feature type="compositionally biased region" description="Acidic residues" evidence="1">
    <location>
        <begin position="402"/>
        <end position="414"/>
    </location>
</feature>
<dbReference type="OrthoDB" id="3066747at2759"/>
<feature type="region of interest" description="Disordered" evidence="1">
    <location>
        <begin position="337"/>
        <end position="431"/>
    </location>
</feature>
<name>A0A5C3K9L4_COPMA</name>
<proteinExistence type="predicted"/>
<accession>A0A5C3K9L4</accession>
<protein>
    <submittedName>
        <fullName evidence="2">Uncharacterized protein</fullName>
    </submittedName>
</protein>
<feature type="region of interest" description="Disordered" evidence="1">
    <location>
        <begin position="108"/>
        <end position="156"/>
    </location>
</feature>
<dbReference type="Proteomes" id="UP000307440">
    <property type="component" value="Unassembled WGS sequence"/>
</dbReference>
<reference evidence="2 3" key="1">
    <citation type="journal article" date="2019" name="Nat. Ecol. Evol.">
        <title>Megaphylogeny resolves global patterns of mushroom evolution.</title>
        <authorList>
            <person name="Varga T."/>
            <person name="Krizsan K."/>
            <person name="Foldi C."/>
            <person name="Dima B."/>
            <person name="Sanchez-Garcia M."/>
            <person name="Sanchez-Ramirez S."/>
            <person name="Szollosi G.J."/>
            <person name="Szarkandi J.G."/>
            <person name="Papp V."/>
            <person name="Albert L."/>
            <person name="Andreopoulos W."/>
            <person name="Angelini C."/>
            <person name="Antonin V."/>
            <person name="Barry K.W."/>
            <person name="Bougher N.L."/>
            <person name="Buchanan P."/>
            <person name="Buyck B."/>
            <person name="Bense V."/>
            <person name="Catcheside P."/>
            <person name="Chovatia M."/>
            <person name="Cooper J."/>
            <person name="Damon W."/>
            <person name="Desjardin D."/>
            <person name="Finy P."/>
            <person name="Geml J."/>
            <person name="Haridas S."/>
            <person name="Hughes K."/>
            <person name="Justo A."/>
            <person name="Karasinski D."/>
            <person name="Kautmanova I."/>
            <person name="Kiss B."/>
            <person name="Kocsube S."/>
            <person name="Kotiranta H."/>
            <person name="LaButti K.M."/>
            <person name="Lechner B.E."/>
            <person name="Liimatainen K."/>
            <person name="Lipzen A."/>
            <person name="Lukacs Z."/>
            <person name="Mihaltcheva S."/>
            <person name="Morgado L.N."/>
            <person name="Niskanen T."/>
            <person name="Noordeloos M.E."/>
            <person name="Ohm R.A."/>
            <person name="Ortiz-Santana B."/>
            <person name="Ovrebo C."/>
            <person name="Racz N."/>
            <person name="Riley R."/>
            <person name="Savchenko A."/>
            <person name="Shiryaev A."/>
            <person name="Soop K."/>
            <person name="Spirin V."/>
            <person name="Szebenyi C."/>
            <person name="Tomsovsky M."/>
            <person name="Tulloss R.E."/>
            <person name="Uehling J."/>
            <person name="Grigoriev I.V."/>
            <person name="Vagvolgyi C."/>
            <person name="Papp T."/>
            <person name="Martin F.M."/>
            <person name="Miettinen O."/>
            <person name="Hibbett D.S."/>
            <person name="Nagy L.G."/>
        </authorList>
    </citation>
    <scope>NUCLEOTIDE SEQUENCE [LARGE SCALE GENOMIC DNA]</scope>
    <source>
        <strain evidence="2 3">CBS 121175</strain>
    </source>
</reference>